<protein>
    <recommendedName>
        <fullName evidence="3">F-box domain-containing protein</fullName>
    </recommendedName>
</protein>
<gene>
    <name evidence="1" type="ORF">VNI00_014215</name>
</gene>
<comment type="caution">
    <text evidence="1">The sequence shown here is derived from an EMBL/GenBank/DDBJ whole genome shotgun (WGS) entry which is preliminary data.</text>
</comment>
<name>A0AAW0BUB3_9AGAR</name>
<dbReference type="SUPFAM" id="SSF81383">
    <property type="entry name" value="F-box domain"/>
    <property type="match status" value="1"/>
</dbReference>
<accession>A0AAW0BUB3</accession>
<dbReference type="InterPro" id="IPR032675">
    <property type="entry name" value="LRR_dom_sf"/>
</dbReference>
<reference evidence="1 2" key="1">
    <citation type="submission" date="2024-01" db="EMBL/GenBank/DDBJ databases">
        <title>A draft genome for a cacao thread blight-causing isolate of Paramarasmius palmivorus.</title>
        <authorList>
            <person name="Baruah I.K."/>
            <person name="Bukari Y."/>
            <person name="Amoako-Attah I."/>
            <person name="Meinhardt L.W."/>
            <person name="Bailey B.A."/>
            <person name="Cohen S.P."/>
        </authorList>
    </citation>
    <scope>NUCLEOTIDE SEQUENCE [LARGE SCALE GENOMIC DNA]</scope>
    <source>
        <strain evidence="1 2">GH-12</strain>
    </source>
</reference>
<proteinExistence type="predicted"/>
<keyword evidence="2" id="KW-1185">Reference proteome</keyword>
<evidence type="ECO:0008006" key="3">
    <source>
        <dbReference type="Google" id="ProtNLM"/>
    </source>
</evidence>
<dbReference type="InterPro" id="IPR036047">
    <property type="entry name" value="F-box-like_dom_sf"/>
</dbReference>
<organism evidence="1 2">
    <name type="scientific">Paramarasmius palmivorus</name>
    <dbReference type="NCBI Taxonomy" id="297713"/>
    <lineage>
        <taxon>Eukaryota</taxon>
        <taxon>Fungi</taxon>
        <taxon>Dikarya</taxon>
        <taxon>Basidiomycota</taxon>
        <taxon>Agaricomycotina</taxon>
        <taxon>Agaricomycetes</taxon>
        <taxon>Agaricomycetidae</taxon>
        <taxon>Agaricales</taxon>
        <taxon>Marasmiineae</taxon>
        <taxon>Marasmiaceae</taxon>
        <taxon>Paramarasmius</taxon>
    </lineage>
</organism>
<sequence>MESPTRQRPNPEKAPLVQHTAPVNRLPPELLSRILTYMVNWNRFGLLQGYESWSQALHFCPVCRYWRDMALSTPRLWSIITLSIDFNRRYPPIILERLLAHVKRSQSTPISFKFTINGPHADPESLDPYLNALFDEAHRWRSFEFEAPWGFNSVLMKILESTEGKLVALESLTIDVKSLEKNMFNFLQHTTPAFHSLTLISEDSDFLTYDNLASLSIPFTQITNLHLDNITTAVLAFIEVCPNLVSAHFVIPALACRRPKKKAVPYHLSSLTQLTIEVSESSQKSSDYAFADVTIIIHSLKAPALKSFALTTDAKRFDARYDIIASKRNDEFAATLEGFLARSPDLTYLRVDCVPLKDQDLLRVMPVVPHVTELVLREVGKARKANTSDRSNNIITKTFLDALTVKRKSSPLLPQLRHIHFTSRDFALIQKSFQKFVDSRLGTSSHPCSTLQSAYIKFTHDGYRAFDWSHLRERQRAGLAIRIFFQWAIDDDDPYDSNDEDYDKDEKVFLGYDTE</sequence>
<dbReference type="Gene3D" id="1.20.1280.50">
    <property type="match status" value="1"/>
</dbReference>
<evidence type="ECO:0000313" key="1">
    <source>
        <dbReference type="EMBL" id="KAK7030358.1"/>
    </source>
</evidence>
<dbReference type="Proteomes" id="UP001383192">
    <property type="component" value="Unassembled WGS sequence"/>
</dbReference>
<dbReference type="Gene3D" id="3.80.10.10">
    <property type="entry name" value="Ribonuclease Inhibitor"/>
    <property type="match status" value="1"/>
</dbReference>
<dbReference type="AlphaFoldDB" id="A0AAW0BUB3"/>
<evidence type="ECO:0000313" key="2">
    <source>
        <dbReference type="Proteomes" id="UP001383192"/>
    </source>
</evidence>
<dbReference type="EMBL" id="JAYKXP010000077">
    <property type="protein sequence ID" value="KAK7030358.1"/>
    <property type="molecule type" value="Genomic_DNA"/>
</dbReference>